<accession>A0A3D1JHP9</accession>
<keyword evidence="1" id="KW-1133">Transmembrane helix</keyword>
<keyword evidence="1" id="KW-0472">Membrane</keyword>
<name>A0A3D1JHP9_9CHLR</name>
<feature type="transmembrane region" description="Helical" evidence="1">
    <location>
        <begin position="93"/>
        <end position="113"/>
    </location>
</feature>
<dbReference type="STRING" id="229919.GCA_001050195_00581"/>
<sequence>MSQQGPSGRRSRWVRGLLILLGAITWLFTAGLGLVEIYLSRQMVVRIWGRFSTDVPMATLAGHVMVVIMALAWLTYVIFAGEIGLKRIASNGGWTIFAWAVAIELLILILYFLV</sequence>
<feature type="transmembrane region" description="Helical" evidence="1">
    <location>
        <begin position="17"/>
        <end position="40"/>
    </location>
</feature>
<dbReference type="AlphaFoldDB" id="A0A3D1JHP9"/>
<dbReference type="Proteomes" id="UP000264141">
    <property type="component" value="Unassembled WGS sequence"/>
</dbReference>
<organism evidence="2 3">
    <name type="scientific">Anaerolinea thermolimosa</name>
    <dbReference type="NCBI Taxonomy" id="229919"/>
    <lineage>
        <taxon>Bacteria</taxon>
        <taxon>Bacillati</taxon>
        <taxon>Chloroflexota</taxon>
        <taxon>Anaerolineae</taxon>
        <taxon>Anaerolineales</taxon>
        <taxon>Anaerolineaceae</taxon>
        <taxon>Anaerolinea</taxon>
    </lineage>
</organism>
<gene>
    <name evidence="2" type="ORF">DEQ80_05515</name>
</gene>
<reference evidence="2 3" key="1">
    <citation type="journal article" date="2018" name="Nat. Biotechnol.">
        <title>A standardized bacterial taxonomy based on genome phylogeny substantially revises the tree of life.</title>
        <authorList>
            <person name="Parks D.H."/>
            <person name="Chuvochina M."/>
            <person name="Waite D.W."/>
            <person name="Rinke C."/>
            <person name="Skarshewski A."/>
            <person name="Chaumeil P.A."/>
            <person name="Hugenholtz P."/>
        </authorList>
    </citation>
    <scope>NUCLEOTIDE SEQUENCE [LARGE SCALE GENOMIC DNA]</scope>
    <source>
        <strain evidence="2">UBA8781</strain>
    </source>
</reference>
<proteinExistence type="predicted"/>
<keyword evidence="1" id="KW-0812">Transmembrane</keyword>
<dbReference type="RefSeq" id="WP_062189583.1">
    <property type="nucleotide sequence ID" value="NZ_DF967965.1"/>
</dbReference>
<dbReference type="EMBL" id="DPBP01000023">
    <property type="protein sequence ID" value="HCE17298.1"/>
    <property type="molecule type" value="Genomic_DNA"/>
</dbReference>
<evidence type="ECO:0008006" key="4">
    <source>
        <dbReference type="Google" id="ProtNLM"/>
    </source>
</evidence>
<comment type="caution">
    <text evidence="2">The sequence shown here is derived from an EMBL/GenBank/DDBJ whole genome shotgun (WGS) entry which is preliminary data.</text>
</comment>
<feature type="transmembrane region" description="Helical" evidence="1">
    <location>
        <begin position="60"/>
        <end position="81"/>
    </location>
</feature>
<protein>
    <recommendedName>
        <fullName evidence="4">Heme-copper oxidase subunit III family profile domain-containing protein</fullName>
    </recommendedName>
</protein>
<evidence type="ECO:0000313" key="3">
    <source>
        <dbReference type="Proteomes" id="UP000264141"/>
    </source>
</evidence>
<evidence type="ECO:0000313" key="2">
    <source>
        <dbReference type="EMBL" id="HCE17298.1"/>
    </source>
</evidence>
<evidence type="ECO:0000256" key="1">
    <source>
        <dbReference type="SAM" id="Phobius"/>
    </source>
</evidence>
<dbReference type="OrthoDB" id="9929589at2"/>